<dbReference type="Pfam" id="PF01026">
    <property type="entry name" value="TatD_DNase"/>
    <property type="match status" value="1"/>
</dbReference>
<protein>
    <submittedName>
        <fullName evidence="6">TatD-related deoxyribonuclease</fullName>
    </submittedName>
</protein>
<gene>
    <name evidence="6" type="ORF">C427_0165</name>
</gene>
<dbReference type="KEGG" id="gps:C427_0165"/>
<keyword evidence="4" id="KW-0378">Hydrolase</keyword>
<dbReference type="Proteomes" id="UP000011864">
    <property type="component" value="Chromosome"/>
</dbReference>
<dbReference type="PATRIC" id="fig|1129794.4.peg.161"/>
<dbReference type="SUPFAM" id="SSF51556">
    <property type="entry name" value="Metallo-dependent hydrolases"/>
    <property type="match status" value="1"/>
</dbReference>
<dbReference type="InterPro" id="IPR050891">
    <property type="entry name" value="TatD-type_Hydrolase"/>
</dbReference>
<dbReference type="FunFam" id="3.20.20.140:FF:000005">
    <property type="entry name" value="TatD family hydrolase"/>
    <property type="match status" value="1"/>
</dbReference>
<evidence type="ECO:0000256" key="1">
    <source>
        <dbReference type="ARBA" id="ARBA00009275"/>
    </source>
</evidence>
<organism evidence="6 7">
    <name type="scientific">Paraglaciecola psychrophila 170</name>
    <dbReference type="NCBI Taxonomy" id="1129794"/>
    <lineage>
        <taxon>Bacteria</taxon>
        <taxon>Pseudomonadati</taxon>
        <taxon>Pseudomonadota</taxon>
        <taxon>Gammaproteobacteria</taxon>
        <taxon>Alteromonadales</taxon>
        <taxon>Alteromonadaceae</taxon>
        <taxon>Paraglaciecola</taxon>
    </lineage>
</organism>
<sequence>MSWCDIGVNFTDKRLLFEPVFERALAADVSHIIITGTNIAKSQQAIQLAQHYPNHLSTTAGVHPHDASQFNVQTISELKALAESECVVAIGECGLDFNRNFSTPEQQTFAFEQQLKLACDLGLPVFLHERDAFEVQIKLLTKYRNALKGGVVHCFTGDSAQMNRYLDLDLYIGITGWVCDLKRGQALREAVKSLPLNRVLLETDAPYLRPKGLANNRKVDNGNNEPAYLPFVAEEVARLMATDMQSLQLASQTNTQALFNISSITTIHAG</sequence>
<dbReference type="EMBL" id="CP003837">
    <property type="protein sequence ID" value="AGH42275.1"/>
    <property type="molecule type" value="Genomic_DNA"/>
</dbReference>
<dbReference type="GO" id="GO:0046872">
    <property type="term" value="F:metal ion binding"/>
    <property type="evidence" value="ECO:0007669"/>
    <property type="project" value="UniProtKB-KW"/>
</dbReference>
<feature type="binding site" evidence="5">
    <location>
        <position position="204"/>
    </location>
    <ligand>
        <name>a divalent metal cation</name>
        <dbReference type="ChEBI" id="CHEBI:60240"/>
        <label>1</label>
    </ligand>
</feature>
<feature type="binding site" evidence="5">
    <location>
        <position position="92"/>
    </location>
    <ligand>
        <name>a divalent metal cation</name>
        <dbReference type="ChEBI" id="CHEBI:60240"/>
        <label>1</label>
    </ligand>
</feature>
<evidence type="ECO:0000256" key="2">
    <source>
        <dbReference type="ARBA" id="ARBA00022722"/>
    </source>
</evidence>
<keyword evidence="7" id="KW-1185">Reference proteome</keyword>
<feature type="binding site" evidence="5">
    <location>
        <position position="153"/>
    </location>
    <ligand>
        <name>a divalent metal cation</name>
        <dbReference type="ChEBI" id="CHEBI:60240"/>
        <label>2</label>
    </ligand>
</feature>
<evidence type="ECO:0000313" key="6">
    <source>
        <dbReference type="EMBL" id="AGH42275.1"/>
    </source>
</evidence>
<dbReference type="InterPro" id="IPR018228">
    <property type="entry name" value="DNase_TatD-rel_CS"/>
</dbReference>
<evidence type="ECO:0000256" key="3">
    <source>
        <dbReference type="ARBA" id="ARBA00022723"/>
    </source>
</evidence>
<dbReference type="GO" id="GO:0004518">
    <property type="term" value="F:nuclease activity"/>
    <property type="evidence" value="ECO:0007669"/>
    <property type="project" value="UniProtKB-KW"/>
</dbReference>
<dbReference type="AlphaFoldDB" id="K7A651"/>
<dbReference type="RefSeq" id="WP_007638126.1">
    <property type="nucleotide sequence ID" value="NC_020514.1"/>
</dbReference>
<dbReference type="Gene3D" id="3.20.20.140">
    <property type="entry name" value="Metal-dependent hydrolases"/>
    <property type="match status" value="1"/>
</dbReference>
<dbReference type="GO" id="GO:0016788">
    <property type="term" value="F:hydrolase activity, acting on ester bonds"/>
    <property type="evidence" value="ECO:0007669"/>
    <property type="project" value="InterPro"/>
</dbReference>
<keyword evidence="2" id="KW-0540">Nuclease</keyword>
<comment type="similarity">
    <text evidence="1">Belongs to the metallo-dependent hydrolases superfamily. TatD-type hydrolase family.</text>
</comment>
<dbReference type="STRING" id="1129794.C427_0165"/>
<evidence type="ECO:0000256" key="4">
    <source>
        <dbReference type="ARBA" id="ARBA00022801"/>
    </source>
</evidence>
<keyword evidence="3 5" id="KW-0479">Metal-binding</keyword>
<evidence type="ECO:0000256" key="5">
    <source>
        <dbReference type="PIRSR" id="PIRSR005902-1"/>
    </source>
</evidence>
<evidence type="ECO:0000313" key="7">
    <source>
        <dbReference type="Proteomes" id="UP000011864"/>
    </source>
</evidence>
<name>K7A651_9ALTE</name>
<dbReference type="InterPro" id="IPR001130">
    <property type="entry name" value="TatD-like"/>
</dbReference>
<reference evidence="6 7" key="1">
    <citation type="journal article" date="2013" name="Genome Announc.">
        <title>Complete Genome Sequence of Glaciecola psychrophila Strain 170T.</title>
        <authorList>
            <person name="Yin J."/>
            <person name="Chen J."/>
            <person name="Liu G."/>
            <person name="Yu Y."/>
            <person name="Song L."/>
            <person name="Wang X."/>
            <person name="Qu X."/>
        </authorList>
    </citation>
    <scope>NUCLEOTIDE SEQUENCE [LARGE SCALE GENOMIC DNA]</scope>
    <source>
        <strain evidence="6 7">170</strain>
    </source>
</reference>
<dbReference type="PIRSF" id="PIRSF005902">
    <property type="entry name" value="DNase_TatD"/>
    <property type="match status" value="1"/>
</dbReference>
<dbReference type="CDD" id="cd01310">
    <property type="entry name" value="TatD_DNAse"/>
    <property type="match status" value="1"/>
</dbReference>
<dbReference type="HOGENOM" id="CLU_031506_1_2_6"/>
<dbReference type="InterPro" id="IPR032466">
    <property type="entry name" value="Metal_Hydrolase"/>
</dbReference>
<accession>K7A651</accession>
<proteinExistence type="inferred from homology"/>
<dbReference type="eggNOG" id="COG0084">
    <property type="taxonomic scope" value="Bacteria"/>
</dbReference>
<feature type="binding site" evidence="5">
    <location>
        <position position="128"/>
    </location>
    <ligand>
        <name>a divalent metal cation</name>
        <dbReference type="ChEBI" id="CHEBI:60240"/>
        <label>2</label>
    </ligand>
</feature>
<dbReference type="PROSITE" id="PS01090">
    <property type="entry name" value="TATD_2"/>
    <property type="match status" value="1"/>
</dbReference>
<dbReference type="PANTHER" id="PTHR10060:SF15">
    <property type="entry name" value="DEOXYRIBONUCLEASE TATDN1"/>
    <property type="match status" value="1"/>
</dbReference>
<dbReference type="OrthoDB" id="9810005at2"/>
<dbReference type="PANTHER" id="PTHR10060">
    <property type="entry name" value="TATD FAMILY DEOXYRIBONUCLEASE"/>
    <property type="match status" value="1"/>
</dbReference>